<evidence type="ECO:0000256" key="2">
    <source>
        <dbReference type="SAM" id="SignalP"/>
    </source>
</evidence>
<dbReference type="EMBL" id="JAKOAV010000015">
    <property type="protein sequence ID" value="MDF9408562.1"/>
    <property type="molecule type" value="Genomic_DNA"/>
</dbReference>
<dbReference type="InterPro" id="IPR008928">
    <property type="entry name" value="6-hairpin_glycosidase_sf"/>
</dbReference>
<keyword evidence="2" id="KW-0732">Signal</keyword>
<dbReference type="Proteomes" id="UP001154312">
    <property type="component" value="Unassembled WGS sequence"/>
</dbReference>
<dbReference type="PROSITE" id="PS51272">
    <property type="entry name" value="SLH"/>
    <property type="match status" value="2"/>
</dbReference>
<evidence type="ECO:0000313" key="4">
    <source>
        <dbReference type="EMBL" id="MDF9408562.1"/>
    </source>
</evidence>
<evidence type="ECO:0000313" key="5">
    <source>
        <dbReference type="Proteomes" id="UP001154312"/>
    </source>
</evidence>
<dbReference type="PANTHER" id="PTHR43308:SF5">
    <property type="entry name" value="S-LAYER PROTEIN _ PEPTIDOGLYCAN ENDO-BETA-N-ACETYLGLUCOSAMINIDASE"/>
    <property type="match status" value="1"/>
</dbReference>
<dbReference type="AlphaFoldDB" id="A0A9X4JW45"/>
<dbReference type="Pfam" id="PF00395">
    <property type="entry name" value="SLH"/>
    <property type="match status" value="2"/>
</dbReference>
<dbReference type="InterPro" id="IPR051465">
    <property type="entry name" value="Cell_Envelope_Struct_Comp"/>
</dbReference>
<protein>
    <submittedName>
        <fullName evidence="4">S-layer homology domain-containing protein</fullName>
    </submittedName>
</protein>
<gene>
    <name evidence="4" type="ORF">L7E55_09350</name>
</gene>
<feature type="chain" id="PRO_5040940165" evidence="2">
    <location>
        <begin position="28"/>
        <end position="532"/>
    </location>
</feature>
<feature type="domain" description="SLH" evidence="3">
    <location>
        <begin position="26"/>
        <end position="87"/>
    </location>
</feature>
<reference evidence="4" key="1">
    <citation type="submission" date="2022-02" db="EMBL/GenBank/DDBJ databases">
        <authorList>
            <person name="Leng L."/>
        </authorList>
    </citation>
    <scope>NUCLEOTIDE SEQUENCE</scope>
    <source>
        <strain evidence="4">JI</strain>
    </source>
</reference>
<dbReference type="InterPro" id="IPR001119">
    <property type="entry name" value="SLH_dom"/>
</dbReference>
<dbReference type="PANTHER" id="PTHR43308">
    <property type="entry name" value="OUTER MEMBRANE PROTEIN ALPHA-RELATED"/>
    <property type="match status" value="1"/>
</dbReference>
<dbReference type="GO" id="GO:0005975">
    <property type="term" value="P:carbohydrate metabolic process"/>
    <property type="evidence" value="ECO:0007669"/>
    <property type="project" value="InterPro"/>
</dbReference>
<feature type="signal peptide" evidence="2">
    <location>
        <begin position="1"/>
        <end position="27"/>
    </location>
</feature>
<proteinExistence type="predicted"/>
<dbReference type="Gene3D" id="1.50.10.10">
    <property type="match status" value="1"/>
</dbReference>
<evidence type="ECO:0000256" key="1">
    <source>
        <dbReference type="ARBA" id="ARBA00022737"/>
    </source>
</evidence>
<comment type="caution">
    <text evidence="4">The sequence shown here is derived from an EMBL/GenBank/DDBJ whole genome shotgun (WGS) entry which is preliminary data.</text>
</comment>
<dbReference type="InterPro" id="IPR012341">
    <property type="entry name" value="6hp_glycosidase-like_sf"/>
</dbReference>
<dbReference type="RefSeq" id="WP_277443892.1">
    <property type="nucleotide sequence ID" value="NZ_JAKOAV010000015.1"/>
</dbReference>
<keyword evidence="1" id="KW-0677">Repeat</keyword>
<dbReference type="SUPFAM" id="SSF48208">
    <property type="entry name" value="Six-hairpin glycosidases"/>
    <property type="match status" value="1"/>
</dbReference>
<accession>A0A9X4JW45</accession>
<organism evidence="4 5">
    <name type="scientific">Pelotomaculum isophthalicicum JI</name>
    <dbReference type="NCBI Taxonomy" id="947010"/>
    <lineage>
        <taxon>Bacteria</taxon>
        <taxon>Bacillati</taxon>
        <taxon>Bacillota</taxon>
        <taxon>Clostridia</taxon>
        <taxon>Eubacteriales</taxon>
        <taxon>Desulfotomaculaceae</taxon>
        <taxon>Pelotomaculum</taxon>
    </lineage>
</organism>
<name>A0A9X4JW45_9FIRM</name>
<sequence>MRKKKSIFLIVASLVVLSTTCLSPASAAPTVSDISNHWAEKAVEMALTLGIAGGYPEELFGPDQPVTRAEFVKLIVVAGGVARVKDNLEPTFKDIERKHWAYPFVEAAAAAGIIKAGAERYFEPDRAITRAEMAAMAGRLLAWANNPEQMPERDGHSVNWPAQMLSSGTLYGYPDGTFGEDGNSTRAEACGVILRLKDRLLAAEADREREWIVSNQGPEGYFPLAGGRPDVIPYFSNLTGLSLCGDSQRYSQVKKSLEWSFSRLNNPDRWGLNGTIYDYRLDGGVLVNSNDYDSADSYAATLLTLAADYQENSGDLSFISEHYRELSTVAELIITLQDSDGLVWAKPDLKVKYLMDNCECYRGLRDWARLLAELGYNELSNIYGYKAEIIKNSVLEQFWDENAACFAWAVDRDNNRYLPARNQSYPGLFAQIYPVTFGVIPPASEQARLAYQKLNSELPGWPELSVGDPLPWSILGYAATVMDDLPRAIVFLQCCRSSYITSGRKYPWSTFESAFYARACEAAREKIQEGLR</sequence>
<evidence type="ECO:0000259" key="3">
    <source>
        <dbReference type="PROSITE" id="PS51272"/>
    </source>
</evidence>
<keyword evidence="5" id="KW-1185">Reference proteome</keyword>
<feature type="domain" description="SLH" evidence="3">
    <location>
        <begin position="88"/>
        <end position="151"/>
    </location>
</feature>